<dbReference type="EMBL" id="PHFL01000012">
    <property type="protein sequence ID" value="RFM24992.1"/>
    <property type="molecule type" value="Genomic_DNA"/>
</dbReference>
<dbReference type="Proteomes" id="UP000266389">
    <property type="component" value="Unassembled WGS sequence"/>
</dbReference>
<comment type="caution">
    <text evidence="2">The sequence shown here is derived from an EMBL/GenBank/DDBJ whole genome shotgun (WGS) entry which is preliminary data.</text>
</comment>
<dbReference type="InterPro" id="IPR000551">
    <property type="entry name" value="MerR-type_HTH_dom"/>
</dbReference>
<dbReference type="Pfam" id="PF13411">
    <property type="entry name" value="MerR_1"/>
    <property type="match status" value="1"/>
</dbReference>
<proteinExistence type="predicted"/>
<dbReference type="InterPro" id="IPR009061">
    <property type="entry name" value="DNA-bd_dom_put_sf"/>
</dbReference>
<organism evidence="2 3">
    <name type="scientific">Candidatus Thermochlorobacter aerophilus</name>
    <dbReference type="NCBI Taxonomy" id="1868324"/>
    <lineage>
        <taxon>Bacteria</taxon>
        <taxon>Pseudomonadati</taxon>
        <taxon>Chlorobiota</taxon>
        <taxon>Chlorobiia</taxon>
        <taxon>Chlorobiales</taxon>
        <taxon>Candidatus Thermochlorobacteriaceae</taxon>
        <taxon>Candidatus Thermochlorobacter</taxon>
    </lineage>
</organism>
<protein>
    <submittedName>
        <fullName evidence="2">MerR family transcriptional regulator</fullName>
    </submittedName>
</protein>
<evidence type="ECO:0000313" key="3">
    <source>
        <dbReference type="Proteomes" id="UP000266389"/>
    </source>
</evidence>
<dbReference type="GO" id="GO:0003677">
    <property type="term" value="F:DNA binding"/>
    <property type="evidence" value="ECO:0007669"/>
    <property type="project" value="InterPro"/>
</dbReference>
<dbReference type="SUPFAM" id="SSF46955">
    <property type="entry name" value="Putative DNA-binding domain"/>
    <property type="match status" value="1"/>
</dbReference>
<gene>
    <name evidence="2" type="ORF">D0433_02915</name>
</gene>
<evidence type="ECO:0000259" key="1">
    <source>
        <dbReference type="Pfam" id="PF13411"/>
    </source>
</evidence>
<dbReference type="AlphaFoldDB" id="A0A395M2R3"/>
<accession>A0A395M2R3</accession>
<feature type="non-terminal residue" evidence="2">
    <location>
        <position position="1"/>
    </location>
</feature>
<name>A0A395M2R3_9BACT</name>
<feature type="domain" description="HTH merR-type" evidence="1">
    <location>
        <begin position="1"/>
        <end position="40"/>
    </location>
</feature>
<dbReference type="GO" id="GO:0006355">
    <property type="term" value="P:regulation of DNA-templated transcription"/>
    <property type="evidence" value="ECO:0007669"/>
    <property type="project" value="InterPro"/>
</dbReference>
<sequence length="92" mass="10761">RNSKGNRIYTNKDIATILSIKNLVYEQGYTAERAKSLLQNSPQPEVEKQMQDALNDYQPTVKPTRASTIIQRERKLLLEMKHELESLLERFK</sequence>
<evidence type="ECO:0000313" key="2">
    <source>
        <dbReference type="EMBL" id="RFM24992.1"/>
    </source>
</evidence>
<dbReference type="Gene3D" id="1.10.1660.10">
    <property type="match status" value="1"/>
</dbReference>
<reference evidence="2 3" key="1">
    <citation type="journal article" date="2011" name="ISME J.">
        <title>Community ecology of hot spring cyanobacterial mats: predominant populations and their functional potential.</title>
        <authorList>
            <person name="Klatt C.G."/>
            <person name="Wood J.M."/>
            <person name="Rusch D.B."/>
            <person name="Bateson M.M."/>
            <person name="Hamamura N."/>
            <person name="Heidelberg J.F."/>
            <person name="Grossman A.R."/>
            <person name="Bhaya D."/>
            <person name="Cohan F.M."/>
            <person name="Kuhl M."/>
            <person name="Bryant D.A."/>
            <person name="Ward D.M."/>
        </authorList>
    </citation>
    <scope>NUCLEOTIDE SEQUENCE [LARGE SCALE GENOMIC DNA]</scope>
    <source>
        <strain evidence="2">OS</strain>
    </source>
</reference>